<dbReference type="VEuPathDB" id="FungiDB:FOZG_04797"/>
<feature type="compositionally biased region" description="Low complexity" evidence="6">
    <location>
        <begin position="157"/>
        <end position="185"/>
    </location>
</feature>
<dbReference type="VEuPathDB" id="FungiDB:FOC1_g10009428"/>
<dbReference type="VEuPathDB" id="FungiDB:FOMG_04621"/>
<dbReference type="GO" id="GO:0016592">
    <property type="term" value="C:mediator complex"/>
    <property type="evidence" value="ECO:0007669"/>
    <property type="project" value="InterPro"/>
</dbReference>
<feature type="region of interest" description="Disordered" evidence="6">
    <location>
        <begin position="144"/>
        <end position="185"/>
    </location>
</feature>
<comment type="subcellular location">
    <subcellularLocation>
        <location evidence="1">Nucleus</location>
    </subcellularLocation>
</comment>
<evidence type="ECO:0000256" key="3">
    <source>
        <dbReference type="ARBA" id="ARBA00023015"/>
    </source>
</evidence>
<evidence type="ECO:0000256" key="6">
    <source>
        <dbReference type="SAM" id="MobiDB-lite"/>
    </source>
</evidence>
<dbReference type="Proteomes" id="UP000285860">
    <property type="component" value="Unassembled WGS sequence"/>
</dbReference>
<dbReference type="VEuPathDB" id="FungiDB:FOXG_02387"/>
<proteinExistence type="inferred from homology"/>
<dbReference type="GO" id="GO:0006357">
    <property type="term" value="P:regulation of transcription by RNA polymerase II"/>
    <property type="evidence" value="ECO:0007669"/>
    <property type="project" value="InterPro"/>
</dbReference>
<dbReference type="InterPro" id="IPR009332">
    <property type="entry name" value="Med22"/>
</dbReference>
<dbReference type="VEuPathDB" id="FungiDB:FOC4_g10010755"/>
<evidence type="ECO:0000313" key="7">
    <source>
        <dbReference type="EMBL" id="RKL17909.1"/>
    </source>
</evidence>
<evidence type="ECO:0000256" key="4">
    <source>
        <dbReference type="ARBA" id="ARBA00023163"/>
    </source>
</evidence>
<protein>
    <recommendedName>
        <fullName evidence="9">Mediator of RNA polymerase II transcription subunit 22</fullName>
    </recommendedName>
</protein>
<comment type="caution">
    <text evidence="7">The sequence shown here is derived from an EMBL/GenBank/DDBJ whole genome shotgun (WGS) entry which is preliminary data.</text>
</comment>
<dbReference type="GO" id="GO:0003712">
    <property type="term" value="F:transcription coregulator activity"/>
    <property type="evidence" value="ECO:0007669"/>
    <property type="project" value="InterPro"/>
</dbReference>
<accession>A0A420RLL0</accession>
<dbReference type="Pfam" id="PF06179">
    <property type="entry name" value="Med22"/>
    <property type="match status" value="1"/>
</dbReference>
<sequence length="185" mass="20619">MNRFIASRTSHLQLSIKTLQVYKHQKIISEILRSYRDLMNCVTVNGMDKEKQGDYEAQANKLNYRDPDTMAAAGLRTQRKFDELYESIKELLALTRTIKELWVFGPVDRADEHRKEKEEQIDRDVAEITTLFNKIDANAMRELAEKNGGTWESQGEAAATAPPAAAAPPATTTAQAPGAPAPTGN</sequence>
<keyword evidence="3" id="KW-0805">Transcription regulation</keyword>
<keyword evidence="5" id="KW-0539">Nucleus</keyword>
<keyword evidence="4" id="KW-0804">Transcription</keyword>
<evidence type="ECO:0000256" key="5">
    <source>
        <dbReference type="ARBA" id="ARBA00023242"/>
    </source>
</evidence>
<comment type="similarity">
    <text evidence="2">Belongs to the Mediator complex subunit 22 family.</text>
</comment>
<dbReference type="VEuPathDB" id="FungiDB:FOIG_05384"/>
<evidence type="ECO:0000256" key="1">
    <source>
        <dbReference type="ARBA" id="ARBA00004123"/>
    </source>
</evidence>
<evidence type="ECO:0000313" key="8">
    <source>
        <dbReference type="Proteomes" id="UP000285860"/>
    </source>
</evidence>
<gene>
    <name evidence="7" type="ORF">BFJ68_g4172</name>
</gene>
<evidence type="ECO:0000256" key="2">
    <source>
        <dbReference type="ARBA" id="ARBA00005942"/>
    </source>
</evidence>
<reference evidence="7 8" key="1">
    <citation type="journal article" date="2018" name="Sci. Rep.">
        <title>Characterisation of pathogen-specific regions and novel effector candidates in Fusarium oxysporum f. sp. cepae.</title>
        <authorList>
            <person name="Armitage A.D."/>
            <person name="Taylor A."/>
            <person name="Sobczyk M.K."/>
            <person name="Baxter L."/>
            <person name="Greenfield B.P."/>
            <person name="Bates H.J."/>
            <person name="Wilson F."/>
            <person name="Jackson A.C."/>
            <person name="Ott S."/>
            <person name="Harrison R.J."/>
            <person name="Clarkson J.P."/>
        </authorList>
    </citation>
    <scope>NUCLEOTIDE SEQUENCE [LARGE SCALE GENOMIC DNA]</scope>
    <source>
        <strain evidence="7 8">Fo_A28</strain>
    </source>
</reference>
<dbReference type="VEuPathDB" id="FungiDB:HZS61_010276"/>
<evidence type="ECO:0008006" key="9">
    <source>
        <dbReference type="Google" id="ProtNLM"/>
    </source>
</evidence>
<name>A0A420RLL0_FUSOX</name>
<organism evidence="7 8">
    <name type="scientific">Fusarium oxysporum</name>
    <name type="common">Fusarium vascular wilt</name>
    <dbReference type="NCBI Taxonomy" id="5507"/>
    <lineage>
        <taxon>Eukaryota</taxon>
        <taxon>Fungi</taxon>
        <taxon>Dikarya</taxon>
        <taxon>Ascomycota</taxon>
        <taxon>Pezizomycotina</taxon>
        <taxon>Sordariomycetes</taxon>
        <taxon>Hypocreomycetidae</taxon>
        <taxon>Hypocreales</taxon>
        <taxon>Nectriaceae</taxon>
        <taxon>Fusarium</taxon>
        <taxon>Fusarium oxysporum species complex</taxon>
    </lineage>
</organism>
<dbReference type="AlphaFoldDB" id="A0A420RLL0"/>
<dbReference type="EMBL" id="MRCY01000014">
    <property type="protein sequence ID" value="RKL17909.1"/>
    <property type="molecule type" value="Genomic_DNA"/>
</dbReference>
<dbReference type="Gene3D" id="6.10.280.160">
    <property type="entry name" value="Mediator of RNA polymerase II transcription subunit 22"/>
    <property type="match status" value="1"/>
</dbReference>